<evidence type="ECO:0000313" key="9">
    <source>
        <dbReference type="EMBL" id="OGG27123.1"/>
    </source>
</evidence>
<accession>A0A1F6ARK5</accession>
<gene>
    <name evidence="9" type="ORF">A2960_01720</name>
</gene>
<name>A0A1F6ARK5_9BACT</name>
<organism evidence="9 10">
    <name type="scientific">Candidatus Gottesmanbacteria bacterium RIFCSPLOWO2_01_FULL_39_12b</name>
    <dbReference type="NCBI Taxonomy" id="1798388"/>
    <lineage>
        <taxon>Bacteria</taxon>
        <taxon>Candidatus Gottesmaniibacteriota</taxon>
    </lineage>
</organism>
<dbReference type="FunFam" id="1.10.287.180:FF:000001">
    <property type="entry name" value="Transcription elongation factor GreA"/>
    <property type="match status" value="1"/>
</dbReference>
<dbReference type="Gene3D" id="1.10.287.180">
    <property type="entry name" value="Transcription elongation factor, GreA/GreB, N-terminal domain"/>
    <property type="match status" value="1"/>
</dbReference>
<sequence>MKGYIPFTPEGLEKIKEEKAILLAKRPEAVQNLRTAREMGDLSENAAYKVARAKLSSIDSRLRHLDFLINCARVSVVSNTGFVGIGSRVKLFDGKKQLDYKIVGSYESDPKARKISHLSPIGKAIMGKRTGDTATVTSPGGLTSYSIISIT</sequence>
<dbReference type="SUPFAM" id="SSF46557">
    <property type="entry name" value="GreA transcript cleavage protein, N-terminal domain"/>
    <property type="match status" value="1"/>
</dbReference>
<evidence type="ECO:0000259" key="7">
    <source>
        <dbReference type="Pfam" id="PF01272"/>
    </source>
</evidence>
<dbReference type="Pfam" id="PF01272">
    <property type="entry name" value="GreA_GreB"/>
    <property type="match status" value="1"/>
</dbReference>
<dbReference type="GO" id="GO:0070063">
    <property type="term" value="F:RNA polymerase binding"/>
    <property type="evidence" value="ECO:0007669"/>
    <property type="project" value="InterPro"/>
</dbReference>
<reference evidence="9 10" key="1">
    <citation type="journal article" date="2016" name="Nat. Commun.">
        <title>Thousands of microbial genomes shed light on interconnected biogeochemical processes in an aquifer system.</title>
        <authorList>
            <person name="Anantharaman K."/>
            <person name="Brown C.T."/>
            <person name="Hug L.A."/>
            <person name="Sharon I."/>
            <person name="Castelle C.J."/>
            <person name="Probst A.J."/>
            <person name="Thomas B.C."/>
            <person name="Singh A."/>
            <person name="Wilkins M.J."/>
            <person name="Karaoz U."/>
            <person name="Brodie E.L."/>
            <person name="Williams K.H."/>
            <person name="Hubbard S.S."/>
            <person name="Banfield J.F."/>
        </authorList>
    </citation>
    <scope>NUCLEOTIDE SEQUENCE [LARGE SCALE GENOMIC DNA]</scope>
</reference>
<evidence type="ECO:0000256" key="5">
    <source>
        <dbReference type="ARBA" id="ARBA00023163"/>
    </source>
</evidence>
<evidence type="ECO:0000256" key="4">
    <source>
        <dbReference type="ARBA" id="ARBA00023125"/>
    </source>
</evidence>
<keyword evidence="5" id="KW-0804">Transcription</keyword>
<evidence type="ECO:0000256" key="1">
    <source>
        <dbReference type="ARBA" id="ARBA00008213"/>
    </source>
</evidence>
<keyword evidence="3" id="KW-0805">Transcription regulation</keyword>
<protein>
    <recommendedName>
        <fullName evidence="2">Transcription elongation factor GreA</fullName>
    </recommendedName>
    <alternativeName>
        <fullName evidence="6">Transcript cleavage factor GreA</fullName>
    </alternativeName>
</protein>
<dbReference type="GO" id="GO:0032784">
    <property type="term" value="P:regulation of DNA-templated transcription elongation"/>
    <property type="evidence" value="ECO:0007669"/>
    <property type="project" value="InterPro"/>
</dbReference>
<dbReference type="SUPFAM" id="SSF54534">
    <property type="entry name" value="FKBP-like"/>
    <property type="match status" value="1"/>
</dbReference>
<dbReference type="PANTHER" id="PTHR30437:SF4">
    <property type="entry name" value="TRANSCRIPTION ELONGATION FACTOR GREA"/>
    <property type="match status" value="1"/>
</dbReference>
<dbReference type="InterPro" id="IPR036953">
    <property type="entry name" value="GreA/GreB_C_sf"/>
</dbReference>
<evidence type="ECO:0000256" key="3">
    <source>
        <dbReference type="ARBA" id="ARBA00023015"/>
    </source>
</evidence>
<proteinExistence type="inferred from homology"/>
<evidence type="ECO:0000256" key="2">
    <source>
        <dbReference type="ARBA" id="ARBA00013729"/>
    </source>
</evidence>
<dbReference type="Pfam" id="PF03449">
    <property type="entry name" value="GreA_GreB_N"/>
    <property type="match status" value="1"/>
</dbReference>
<dbReference type="InterPro" id="IPR001437">
    <property type="entry name" value="Tscrpt_elong_fac_GreA/B_C"/>
</dbReference>
<dbReference type="GO" id="GO:0003677">
    <property type="term" value="F:DNA binding"/>
    <property type="evidence" value="ECO:0007669"/>
    <property type="project" value="UniProtKB-KW"/>
</dbReference>
<comment type="similarity">
    <text evidence="1">Belongs to the GreA/GreB family.</text>
</comment>
<dbReference type="InterPro" id="IPR036805">
    <property type="entry name" value="Tscrpt_elong_fac_GreA/B_N_sf"/>
</dbReference>
<keyword evidence="4" id="KW-0238">DNA-binding</keyword>
<dbReference type="InterPro" id="IPR022691">
    <property type="entry name" value="Tscrpt_elong_fac_GreA/B_N"/>
</dbReference>
<feature type="domain" description="Transcription elongation factor GreA/GreB C-terminal" evidence="7">
    <location>
        <begin position="80"/>
        <end position="151"/>
    </location>
</feature>
<dbReference type="Gene3D" id="3.10.50.30">
    <property type="entry name" value="Transcription elongation factor, GreA/GreB, C-terminal domain"/>
    <property type="match status" value="1"/>
</dbReference>
<dbReference type="InterPro" id="IPR023459">
    <property type="entry name" value="Tscrpt_elong_fac_GreA/B_fam"/>
</dbReference>
<dbReference type="GO" id="GO:0006354">
    <property type="term" value="P:DNA-templated transcription elongation"/>
    <property type="evidence" value="ECO:0007669"/>
    <property type="project" value="TreeGrafter"/>
</dbReference>
<dbReference type="Proteomes" id="UP000176609">
    <property type="component" value="Unassembled WGS sequence"/>
</dbReference>
<evidence type="ECO:0000256" key="6">
    <source>
        <dbReference type="ARBA" id="ARBA00030776"/>
    </source>
</evidence>
<evidence type="ECO:0000259" key="8">
    <source>
        <dbReference type="Pfam" id="PF03449"/>
    </source>
</evidence>
<dbReference type="AlphaFoldDB" id="A0A1F6ARK5"/>
<dbReference type="PIRSF" id="PIRSF006092">
    <property type="entry name" value="GreA_GreB"/>
    <property type="match status" value="1"/>
</dbReference>
<dbReference type="EMBL" id="MFJR01000007">
    <property type="protein sequence ID" value="OGG27123.1"/>
    <property type="molecule type" value="Genomic_DNA"/>
</dbReference>
<comment type="caution">
    <text evidence="9">The sequence shown here is derived from an EMBL/GenBank/DDBJ whole genome shotgun (WGS) entry which is preliminary data.</text>
</comment>
<evidence type="ECO:0000313" key="10">
    <source>
        <dbReference type="Proteomes" id="UP000176609"/>
    </source>
</evidence>
<feature type="domain" description="Transcription elongation factor GreA/GreB N-terminal" evidence="8">
    <location>
        <begin position="5"/>
        <end position="74"/>
    </location>
</feature>
<dbReference type="PANTHER" id="PTHR30437">
    <property type="entry name" value="TRANSCRIPTION ELONGATION FACTOR GREA"/>
    <property type="match status" value="1"/>
</dbReference>